<dbReference type="SUPFAM" id="SSF109854">
    <property type="entry name" value="DinB/YfiT-like putative metalloenzymes"/>
    <property type="match status" value="1"/>
</dbReference>
<dbReference type="AlphaFoldDB" id="A0A846WYZ7"/>
<comment type="caution">
    <text evidence="2">The sequence shown here is derived from an EMBL/GenBank/DDBJ whole genome shotgun (WGS) entry which is preliminary data.</text>
</comment>
<dbReference type="InterPro" id="IPR024344">
    <property type="entry name" value="MDMPI_metal-binding"/>
</dbReference>
<gene>
    <name evidence="2" type="ORF">HF999_02810</name>
</gene>
<dbReference type="Gene3D" id="1.20.120.450">
    <property type="entry name" value="dinb family like domain"/>
    <property type="match status" value="2"/>
</dbReference>
<evidence type="ECO:0000259" key="1">
    <source>
        <dbReference type="Pfam" id="PF11716"/>
    </source>
</evidence>
<dbReference type="Proteomes" id="UP000582646">
    <property type="component" value="Unassembled WGS sequence"/>
</dbReference>
<dbReference type="InterPro" id="IPR017520">
    <property type="entry name" value="CHP03086"/>
</dbReference>
<feature type="domain" description="Mycothiol-dependent maleylpyruvate isomerase metal-binding" evidence="1">
    <location>
        <begin position="13"/>
        <end position="128"/>
    </location>
</feature>
<dbReference type="EMBL" id="JAAXOQ010000002">
    <property type="protein sequence ID" value="NKY17309.1"/>
    <property type="molecule type" value="Genomic_DNA"/>
</dbReference>
<dbReference type="Pfam" id="PF11716">
    <property type="entry name" value="MDMPI_N"/>
    <property type="match status" value="1"/>
</dbReference>
<proteinExistence type="predicted"/>
<dbReference type="InterPro" id="IPR034660">
    <property type="entry name" value="DinB/YfiT-like"/>
</dbReference>
<evidence type="ECO:0000313" key="3">
    <source>
        <dbReference type="Proteomes" id="UP000582646"/>
    </source>
</evidence>
<dbReference type="NCBIfam" id="TIGR03086">
    <property type="entry name" value="TIGR03086 family metal-binding protein"/>
    <property type="match status" value="1"/>
</dbReference>
<keyword evidence="3" id="KW-1185">Reference proteome</keyword>
<dbReference type="RefSeq" id="WP_168544404.1">
    <property type="nucleotide sequence ID" value="NZ_BAAAKS010000025.1"/>
</dbReference>
<name>A0A846WYZ7_9ACTN</name>
<organism evidence="2 3">
    <name type="scientific">Tsukamurella spumae</name>
    <dbReference type="NCBI Taxonomy" id="44753"/>
    <lineage>
        <taxon>Bacteria</taxon>
        <taxon>Bacillati</taxon>
        <taxon>Actinomycetota</taxon>
        <taxon>Actinomycetes</taxon>
        <taxon>Mycobacteriales</taxon>
        <taxon>Tsukamurellaceae</taxon>
        <taxon>Tsukamurella</taxon>
    </lineage>
</organism>
<accession>A0A846WYZ7</accession>
<dbReference type="InterPro" id="IPR017517">
    <property type="entry name" value="Maleyloyr_isom"/>
</dbReference>
<evidence type="ECO:0000313" key="2">
    <source>
        <dbReference type="EMBL" id="NKY17309.1"/>
    </source>
</evidence>
<reference evidence="2 3" key="1">
    <citation type="submission" date="2020-04" db="EMBL/GenBank/DDBJ databases">
        <title>MicrobeNet Type strains.</title>
        <authorList>
            <person name="Nicholson A.C."/>
        </authorList>
    </citation>
    <scope>NUCLEOTIDE SEQUENCE [LARGE SCALE GENOMIC DNA]</scope>
    <source>
        <strain evidence="2 3">DSM 44113</strain>
    </source>
</reference>
<protein>
    <submittedName>
        <fullName evidence="2">TIGR03086 family protein</fullName>
    </submittedName>
</protein>
<sequence length="195" mass="20911">MTTTAIDPRPAYAAATEWVQSLLAGITADQFDKPTPCDEFDVRALSQHLHATVLRARALAEVGTVEGQPVRTEEFDAPTFAERRSAALAAWATAPLDREVEVPWGVVPAVAALGMYVNETLVHGWDLAVATGQPAEFPDPEFARIAFEAAQQQLPAQIRELDGVPFGPVVEPRDGAGPTERLANWSGRSAAGWVA</sequence>
<dbReference type="NCBIfam" id="TIGR03083">
    <property type="entry name" value="maleylpyruvate isomerase family mycothiol-dependent enzyme"/>
    <property type="match status" value="1"/>
</dbReference>
<dbReference type="GO" id="GO:0046872">
    <property type="term" value="F:metal ion binding"/>
    <property type="evidence" value="ECO:0007669"/>
    <property type="project" value="InterPro"/>
</dbReference>